<evidence type="ECO:0000313" key="1">
    <source>
        <dbReference type="EMBL" id="RSD27632.1"/>
    </source>
</evidence>
<dbReference type="AlphaFoldDB" id="A0A3R9FXV8"/>
<dbReference type="SUPFAM" id="SSF46785">
    <property type="entry name" value="Winged helix' DNA-binding domain"/>
    <property type="match status" value="1"/>
</dbReference>
<dbReference type="EMBL" id="RSFW01000010">
    <property type="protein sequence ID" value="RSD27632.1"/>
    <property type="molecule type" value="Genomic_DNA"/>
</dbReference>
<dbReference type="RefSeq" id="WP_125479413.1">
    <property type="nucleotide sequence ID" value="NZ_RSFW01000010.1"/>
</dbReference>
<reference evidence="2" key="1">
    <citation type="submission" date="2018-12" db="EMBL/GenBank/DDBJ databases">
        <title>Bacillus chawlae sp. nov., Bacillus glennii sp. nov., and Bacillus saganii sp. nov. Isolated from the Vehicle Assembly Building at Kennedy Space Center where the Viking Spacecraft were Assembled.</title>
        <authorList>
            <person name="Seuylemezian A."/>
            <person name="Vaishampayan P."/>
        </authorList>
    </citation>
    <scope>NUCLEOTIDE SEQUENCE [LARGE SCALE GENOMIC DNA]</scope>
    <source>
        <strain evidence="2">DSM 13966</strain>
    </source>
</reference>
<organism evidence="1 2">
    <name type="scientific">Mesobacillus subterraneus</name>
    <dbReference type="NCBI Taxonomy" id="285983"/>
    <lineage>
        <taxon>Bacteria</taxon>
        <taxon>Bacillati</taxon>
        <taxon>Bacillota</taxon>
        <taxon>Bacilli</taxon>
        <taxon>Bacillales</taxon>
        <taxon>Bacillaceae</taxon>
        <taxon>Mesobacillus</taxon>
    </lineage>
</organism>
<dbReference type="OrthoDB" id="2564399at2"/>
<dbReference type="InterPro" id="IPR036390">
    <property type="entry name" value="WH_DNA-bd_sf"/>
</dbReference>
<name>A0A3R9FXV8_9BACI</name>
<protein>
    <submittedName>
        <fullName evidence="1">Uncharacterized protein</fullName>
    </submittedName>
</protein>
<proteinExistence type="predicted"/>
<dbReference type="Gene3D" id="1.10.10.10">
    <property type="entry name" value="Winged helix-like DNA-binding domain superfamily/Winged helix DNA-binding domain"/>
    <property type="match status" value="1"/>
</dbReference>
<dbReference type="InterPro" id="IPR036388">
    <property type="entry name" value="WH-like_DNA-bd_sf"/>
</dbReference>
<evidence type="ECO:0000313" key="2">
    <source>
        <dbReference type="Proteomes" id="UP000279911"/>
    </source>
</evidence>
<sequence>MKMYEIKSRINELFKGDKIPTQNEFNILLKEIDPKVQLAMIDIETGAIFKSEMHAIENIYIKEAVKYFKTKKHAQEKKKKTRKGSGIKSQQPKFIACRNIEIEKIIDKIKIEDARILMYLLSCLTMESKGKVVDERGVPLSFGKIMEGLDISSTTLKGAIKRLKELGIIESKKNENNKRETHYIINRRFHSMNKSVNESFTKLIKKRLKEVVKDKRTGNAIGALYKLLTKVHYQTGYICWNPDHDIRKPGVENLMDCLDDEYTIKAIDHMTQKEMALVVGVTPKTMNIYVGLYEELCIMKRDVMGDSVLHIVDPTFILRVDWEKDDGSSLYTKVLSFQFEQHKKTKNGFRKKSNRGRKKKEN</sequence>
<accession>A0A3R9FXV8</accession>
<comment type="caution">
    <text evidence="1">The sequence shown here is derived from an EMBL/GenBank/DDBJ whole genome shotgun (WGS) entry which is preliminary data.</text>
</comment>
<gene>
    <name evidence="1" type="ORF">EJA10_07565</name>
</gene>
<dbReference type="Proteomes" id="UP000279911">
    <property type="component" value="Unassembled WGS sequence"/>
</dbReference>